<dbReference type="Pfam" id="PF16367">
    <property type="entry name" value="RRM_7"/>
    <property type="match status" value="1"/>
</dbReference>
<dbReference type="GO" id="GO:2000766">
    <property type="term" value="P:negative regulation of cytoplasmic translation"/>
    <property type="evidence" value="ECO:0007669"/>
    <property type="project" value="TreeGrafter"/>
</dbReference>
<evidence type="ECO:0000256" key="1">
    <source>
        <dbReference type="ARBA" id="ARBA00022884"/>
    </source>
</evidence>
<dbReference type="InterPro" id="IPR038446">
    <property type="entry name" value="CEBP_ZZ_sf"/>
</dbReference>
<evidence type="ECO:0000256" key="2">
    <source>
        <dbReference type="PROSITE-ProRule" id="PRU00176"/>
    </source>
</evidence>
<dbReference type="SUPFAM" id="SSF54928">
    <property type="entry name" value="RNA-binding domain, RBD"/>
    <property type="match status" value="1"/>
</dbReference>
<dbReference type="CDD" id="cd12445">
    <property type="entry name" value="RRM2_CPEBs"/>
    <property type="match status" value="1"/>
</dbReference>
<dbReference type="PANTHER" id="PTHR12566:SF12">
    <property type="entry name" value="TRANSLATIONAL REGULATOR ORB2"/>
    <property type="match status" value="1"/>
</dbReference>
<dbReference type="InterPro" id="IPR000504">
    <property type="entry name" value="RRM_dom"/>
</dbReference>
<evidence type="ECO:0000259" key="3">
    <source>
        <dbReference type="PROSITE" id="PS50102"/>
    </source>
</evidence>
<dbReference type="Proteomes" id="UP000887569">
    <property type="component" value="Unplaced"/>
</dbReference>
<dbReference type="InterPro" id="IPR012677">
    <property type="entry name" value="Nucleotide-bd_a/b_plait_sf"/>
</dbReference>
<dbReference type="GO" id="GO:0003730">
    <property type="term" value="F:mRNA 3'-UTR binding"/>
    <property type="evidence" value="ECO:0007669"/>
    <property type="project" value="InterPro"/>
</dbReference>
<dbReference type="PANTHER" id="PTHR12566">
    <property type="entry name" value="CYTOPLASMIC POLYADENYLATION ELEMENT BINDING PROTEIN CPEB"/>
    <property type="match status" value="1"/>
</dbReference>
<dbReference type="GO" id="GO:0000900">
    <property type="term" value="F:mRNA regulatory element binding translation repressor activity"/>
    <property type="evidence" value="ECO:0007669"/>
    <property type="project" value="TreeGrafter"/>
</dbReference>
<dbReference type="Pfam" id="PF16366">
    <property type="entry name" value="CEBP_ZZ"/>
    <property type="match status" value="1"/>
</dbReference>
<dbReference type="InterPro" id="IPR032296">
    <property type="entry name" value="CEBP_ZZ"/>
</dbReference>
<dbReference type="GO" id="GO:0005737">
    <property type="term" value="C:cytoplasm"/>
    <property type="evidence" value="ECO:0007669"/>
    <property type="project" value="TreeGrafter"/>
</dbReference>
<dbReference type="InterPro" id="IPR034819">
    <property type="entry name" value="CPEB"/>
</dbReference>
<dbReference type="SMART" id="SM00360">
    <property type="entry name" value="RRM"/>
    <property type="match status" value="2"/>
</dbReference>
<organism evidence="4 5">
    <name type="scientific">Parascaris univalens</name>
    <name type="common">Nematode worm</name>
    <dbReference type="NCBI Taxonomy" id="6257"/>
    <lineage>
        <taxon>Eukaryota</taxon>
        <taxon>Metazoa</taxon>
        <taxon>Ecdysozoa</taxon>
        <taxon>Nematoda</taxon>
        <taxon>Chromadorea</taxon>
        <taxon>Rhabditida</taxon>
        <taxon>Spirurina</taxon>
        <taxon>Ascaridomorpha</taxon>
        <taxon>Ascaridoidea</taxon>
        <taxon>Ascarididae</taxon>
        <taxon>Parascaris</taxon>
    </lineage>
</organism>
<dbReference type="PROSITE" id="PS50102">
    <property type="entry name" value="RRM"/>
    <property type="match status" value="1"/>
</dbReference>
<dbReference type="GO" id="GO:0043022">
    <property type="term" value="F:ribosome binding"/>
    <property type="evidence" value="ECO:0007669"/>
    <property type="project" value="TreeGrafter"/>
</dbReference>
<name>A0A914ZTP4_PARUN</name>
<dbReference type="Gene3D" id="3.30.70.330">
    <property type="match status" value="2"/>
</dbReference>
<dbReference type="Gene3D" id="4.10.640.40">
    <property type="entry name" value="Cytoplasmic polyadenylation element-binding protein, ZZ domain"/>
    <property type="match status" value="1"/>
</dbReference>
<evidence type="ECO:0000313" key="4">
    <source>
        <dbReference type="Proteomes" id="UP000887569"/>
    </source>
</evidence>
<proteinExistence type="predicted"/>
<dbReference type="GO" id="GO:0008135">
    <property type="term" value="F:translation factor activity, RNA binding"/>
    <property type="evidence" value="ECO:0007669"/>
    <property type="project" value="TreeGrafter"/>
</dbReference>
<dbReference type="WBParaSite" id="PgB10_g012_t07">
    <property type="protein sequence ID" value="PgB10_g012_t07"/>
    <property type="gene ID" value="PgB10_g012"/>
</dbReference>
<dbReference type="AlphaFoldDB" id="A0A914ZTP4"/>
<keyword evidence="4" id="KW-1185">Reference proteome</keyword>
<dbReference type="GO" id="GO:0043005">
    <property type="term" value="C:neuron projection"/>
    <property type="evidence" value="ECO:0007669"/>
    <property type="project" value="TreeGrafter"/>
</dbReference>
<keyword evidence="1 2" id="KW-0694">RNA-binding</keyword>
<evidence type="ECO:0000313" key="5">
    <source>
        <dbReference type="WBParaSite" id="PgB10_g012_t07"/>
    </source>
</evidence>
<dbReference type="InterPro" id="IPR035979">
    <property type="entry name" value="RBD_domain_sf"/>
</dbReference>
<dbReference type="GO" id="GO:0005634">
    <property type="term" value="C:nucleus"/>
    <property type="evidence" value="ECO:0007669"/>
    <property type="project" value="TreeGrafter"/>
</dbReference>
<feature type="domain" description="RRM" evidence="3">
    <location>
        <begin position="63"/>
        <end position="136"/>
    </location>
</feature>
<sequence>MSLLPKHFIQFDRRAHGRLSYGLVCGCGVLWIWVSCEAMAVELAQTIGNTELSSTAAEEVYSRKVFIGGLPLDSTAELLLSTFSKFGPLTVEWPERKSKNFPGFAFLHFEVERSVHLLINECYNYRKDLFFPLSTSTAKNKPAHIRPWKLKDSKYISNPNAPIEPRRTIFIGGIPRAVTASEIATRLSHLYGPICFLEILLHPATLYPMGAARGTFIQESAFIAAMKSKFLELPEGGIMKRVRMKPYLPSEQVCDECGGAKNVDVKAVYFCENASCLQYFCETCWDRFHYGKFADGTGIVHRPYARINGEVKLLTHPSHHSCDHSKVQIAQ</sequence>
<reference evidence="5" key="1">
    <citation type="submission" date="2022-11" db="UniProtKB">
        <authorList>
            <consortium name="WormBaseParasite"/>
        </authorList>
    </citation>
    <scope>IDENTIFICATION</scope>
</reference>
<accession>A0A914ZTP4</accession>
<dbReference type="GO" id="GO:0045202">
    <property type="term" value="C:synapse"/>
    <property type="evidence" value="ECO:0007669"/>
    <property type="project" value="TreeGrafter"/>
</dbReference>
<protein>
    <submittedName>
        <fullName evidence="5">RRM domain-containing protein</fullName>
    </submittedName>
</protein>
<dbReference type="CDD" id="cd19757">
    <property type="entry name" value="Bbox1"/>
    <property type="match status" value="1"/>
</dbReference>